<sequence>MQCDNCPYIPPDHPNLFCPAPSCPADPKPNQIPSARASGLAGLFLENFCFQNLHLQTALATIVVIQYVTALVMSLPSMFNKSVFLSNASQLTSTYFSSSLMESPNLYSPYFLLQRLQDLTGLQMTAKKIEGWLGCFSKIFGFRIRICKPHFATVVIQYVTALIMSLLLHVQQVSLPFKRVTANINLLWSLSHGESQSLFSIFFVAASPRPPQGSK</sequence>
<keyword evidence="1" id="KW-0472">Membrane</keyword>
<dbReference type="AlphaFoldDB" id="A0A2P6MN24"/>
<name>A0A2P6MN24_9EUKA</name>
<dbReference type="InParanoid" id="A0A2P6MN24"/>
<proteinExistence type="predicted"/>
<keyword evidence="1" id="KW-0812">Transmembrane</keyword>
<feature type="transmembrane region" description="Helical" evidence="1">
    <location>
        <begin position="53"/>
        <end position="75"/>
    </location>
</feature>
<accession>A0A2P6MN24</accession>
<keyword evidence="3" id="KW-1185">Reference proteome</keyword>
<comment type="caution">
    <text evidence="2">The sequence shown here is derived from an EMBL/GenBank/DDBJ whole genome shotgun (WGS) entry which is preliminary data.</text>
</comment>
<evidence type="ECO:0000256" key="1">
    <source>
        <dbReference type="SAM" id="Phobius"/>
    </source>
</evidence>
<organism evidence="2 3">
    <name type="scientific">Planoprotostelium fungivorum</name>
    <dbReference type="NCBI Taxonomy" id="1890364"/>
    <lineage>
        <taxon>Eukaryota</taxon>
        <taxon>Amoebozoa</taxon>
        <taxon>Evosea</taxon>
        <taxon>Variosea</taxon>
        <taxon>Cavosteliida</taxon>
        <taxon>Cavosteliaceae</taxon>
        <taxon>Planoprotostelium</taxon>
    </lineage>
</organism>
<reference evidence="2 3" key="1">
    <citation type="journal article" date="2018" name="Genome Biol. Evol.">
        <title>Multiple Roots of Fruiting Body Formation in Amoebozoa.</title>
        <authorList>
            <person name="Hillmann F."/>
            <person name="Forbes G."/>
            <person name="Novohradska S."/>
            <person name="Ferling I."/>
            <person name="Riege K."/>
            <person name="Groth M."/>
            <person name="Westermann M."/>
            <person name="Marz M."/>
            <person name="Spaller T."/>
            <person name="Winckler T."/>
            <person name="Schaap P."/>
            <person name="Glockner G."/>
        </authorList>
    </citation>
    <scope>NUCLEOTIDE SEQUENCE [LARGE SCALE GENOMIC DNA]</scope>
    <source>
        <strain evidence="2 3">Jena</strain>
    </source>
</reference>
<keyword evidence="1" id="KW-1133">Transmembrane helix</keyword>
<dbReference type="Proteomes" id="UP000241769">
    <property type="component" value="Unassembled WGS sequence"/>
</dbReference>
<evidence type="ECO:0000313" key="2">
    <source>
        <dbReference type="EMBL" id="PRP73108.1"/>
    </source>
</evidence>
<evidence type="ECO:0000313" key="3">
    <source>
        <dbReference type="Proteomes" id="UP000241769"/>
    </source>
</evidence>
<dbReference type="EMBL" id="MDYQ01000667">
    <property type="protein sequence ID" value="PRP73108.1"/>
    <property type="molecule type" value="Genomic_DNA"/>
</dbReference>
<feature type="transmembrane region" description="Helical" evidence="1">
    <location>
        <begin position="151"/>
        <end position="170"/>
    </location>
</feature>
<protein>
    <submittedName>
        <fullName evidence="2">Uncharacterized protein</fullName>
    </submittedName>
</protein>
<gene>
    <name evidence="2" type="ORF">PROFUN_16428</name>
</gene>